<dbReference type="EMBL" id="JACJVJ010000002">
    <property type="protein sequence ID" value="MBC2778347.1"/>
    <property type="molecule type" value="Genomic_DNA"/>
</dbReference>
<dbReference type="Gene3D" id="2.30.30.240">
    <property type="entry name" value="PRC-barrel domain"/>
    <property type="match status" value="1"/>
</dbReference>
<proteinExistence type="predicted"/>
<sequence>MLKEKTHALISSNRVEGTAVYGREDNHIGSVKELLIEKRGGQVQDVIVSVGGFLGLGSDLHSLPWSKLDYDVDLGGYKLDVTEEELKNAPRFAENDAERPYDRDYQTSVYEYWTVTPYW</sequence>
<comment type="caution">
    <text evidence="2">The sequence shown here is derived from an EMBL/GenBank/DDBJ whole genome shotgun (WGS) entry which is preliminary data.</text>
</comment>
<feature type="domain" description="PRC-barrel" evidence="1">
    <location>
        <begin position="11"/>
        <end position="85"/>
    </location>
</feature>
<gene>
    <name evidence="2" type="ORF">H6P80_12030</name>
</gene>
<organism evidence="2 3">
    <name type="scientific">Parasphingopyxis marina</name>
    <dbReference type="NCBI Taxonomy" id="2761622"/>
    <lineage>
        <taxon>Bacteria</taxon>
        <taxon>Pseudomonadati</taxon>
        <taxon>Pseudomonadota</taxon>
        <taxon>Alphaproteobacteria</taxon>
        <taxon>Sphingomonadales</taxon>
        <taxon>Sphingomonadaceae</taxon>
        <taxon>Parasphingopyxis</taxon>
    </lineage>
</organism>
<dbReference type="InterPro" id="IPR011033">
    <property type="entry name" value="PRC_barrel-like_sf"/>
</dbReference>
<reference evidence="2 3" key="1">
    <citation type="submission" date="2020-08" db="EMBL/GenBank/DDBJ databases">
        <title>Draft genome sequence of Parasphingopyxis sp. GrpM-11.</title>
        <authorList>
            <person name="Oh J."/>
            <person name="Roh D.-H."/>
        </authorList>
    </citation>
    <scope>NUCLEOTIDE SEQUENCE [LARGE SCALE GENOMIC DNA]</scope>
    <source>
        <strain evidence="2 3">GrpM-11</strain>
    </source>
</reference>
<dbReference type="SUPFAM" id="SSF50346">
    <property type="entry name" value="PRC-barrel domain"/>
    <property type="match status" value="1"/>
</dbReference>
<dbReference type="InterPro" id="IPR027275">
    <property type="entry name" value="PRC-brl_dom"/>
</dbReference>
<evidence type="ECO:0000313" key="2">
    <source>
        <dbReference type="EMBL" id="MBC2778347.1"/>
    </source>
</evidence>
<evidence type="ECO:0000259" key="1">
    <source>
        <dbReference type="Pfam" id="PF05239"/>
    </source>
</evidence>
<dbReference type="AlphaFoldDB" id="A0A842I0H5"/>
<name>A0A842I0H5_9SPHN</name>
<protein>
    <submittedName>
        <fullName evidence="2">PRC-barrel domain-containing protein</fullName>
    </submittedName>
</protein>
<dbReference type="PANTHER" id="PTHR36505">
    <property type="entry name" value="BLR1072 PROTEIN"/>
    <property type="match status" value="1"/>
</dbReference>
<dbReference type="PANTHER" id="PTHR36505:SF1">
    <property type="entry name" value="BLR1072 PROTEIN"/>
    <property type="match status" value="1"/>
</dbReference>
<keyword evidence="3" id="KW-1185">Reference proteome</keyword>
<dbReference type="Proteomes" id="UP000564378">
    <property type="component" value="Unassembled WGS sequence"/>
</dbReference>
<dbReference type="Pfam" id="PF05239">
    <property type="entry name" value="PRC"/>
    <property type="match status" value="1"/>
</dbReference>
<accession>A0A842I0H5</accession>
<evidence type="ECO:0000313" key="3">
    <source>
        <dbReference type="Proteomes" id="UP000564378"/>
    </source>
</evidence>